<accession>A0A6G1H7Y7</accession>
<proteinExistence type="predicted"/>
<evidence type="ECO:0000313" key="1">
    <source>
        <dbReference type="EMBL" id="KAF1989174.1"/>
    </source>
</evidence>
<reference evidence="1" key="1">
    <citation type="journal article" date="2020" name="Stud. Mycol.">
        <title>101 Dothideomycetes genomes: a test case for predicting lifestyles and emergence of pathogens.</title>
        <authorList>
            <person name="Haridas S."/>
            <person name="Albert R."/>
            <person name="Binder M."/>
            <person name="Bloem J."/>
            <person name="Labutti K."/>
            <person name="Salamov A."/>
            <person name="Andreopoulos B."/>
            <person name="Baker S."/>
            <person name="Barry K."/>
            <person name="Bills G."/>
            <person name="Bluhm B."/>
            <person name="Cannon C."/>
            <person name="Castanera R."/>
            <person name="Culley D."/>
            <person name="Daum C."/>
            <person name="Ezra D."/>
            <person name="Gonzalez J."/>
            <person name="Henrissat B."/>
            <person name="Kuo A."/>
            <person name="Liang C."/>
            <person name="Lipzen A."/>
            <person name="Lutzoni F."/>
            <person name="Magnuson J."/>
            <person name="Mondo S."/>
            <person name="Nolan M."/>
            <person name="Ohm R."/>
            <person name="Pangilinan J."/>
            <person name="Park H.-J."/>
            <person name="Ramirez L."/>
            <person name="Alfaro M."/>
            <person name="Sun H."/>
            <person name="Tritt A."/>
            <person name="Yoshinaga Y."/>
            <person name="Zwiers L.-H."/>
            <person name="Turgeon B."/>
            <person name="Goodwin S."/>
            <person name="Spatafora J."/>
            <person name="Crous P."/>
            <person name="Grigoriev I."/>
        </authorList>
    </citation>
    <scope>NUCLEOTIDE SEQUENCE</scope>
    <source>
        <strain evidence="1">CBS 113979</strain>
    </source>
</reference>
<name>A0A6G1H7Y7_9PEZI</name>
<dbReference type="Proteomes" id="UP000800041">
    <property type="component" value="Unassembled WGS sequence"/>
</dbReference>
<dbReference type="EMBL" id="ML977146">
    <property type="protein sequence ID" value="KAF1989174.1"/>
    <property type="molecule type" value="Genomic_DNA"/>
</dbReference>
<evidence type="ECO:0000313" key="2">
    <source>
        <dbReference type="Proteomes" id="UP000800041"/>
    </source>
</evidence>
<dbReference type="AlphaFoldDB" id="A0A6G1H7Y7"/>
<sequence>MSTLLQPFGWMVLNLHAAQCRGHTAAKLIDPKPRVNHLPAHPASLYLALHASGVVEENRDLGFGAIWSDMLAGSPQDKLPLGCHWPVKLDNDAHRPFPQSWPRIRLYKRAVGSQASFSPSDGRSSPCGRSISFPTRGISPRWAC</sequence>
<organism evidence="1 2">
    <name type="scientific">Aulographum hederae CBS 113979</name>
    <dbReference type="NCBI Taxonomy" id="1176131"/>
    <lineage>
        <taxon>Eukaryota</taxon>
        <taxon>Fungi</taxon>
        <taxon>Dikarya</taxon>
        <taxon>Ascomycota</taxon>
        <taxon>Pezizomycotina</taxon>
        <taxon>Dothideomycetes</taxon>
        <taxon>Pleosporomycetidae</taxon>
        <taxon>Aulographales</taxon>
        <taxon>Aulographaceae</taxon>
    </lineage>
</organism>
<protein>
    <submittedName>
        <fullName evidence="1">Uncharacterized protein</fullName>
    </submittedName>
</protein>
<keyword evidence="2" id="KW-1185">Reference proteome</keyword>
<gene>
    <name evidence="1" type="ORF">K402DRAFT_16004</name>
</gene>